<dbReference type="AlphaFoldDB" id="A0A173UPA7"/>
<dbReference type="GO" id="GO:0047689">
    <property type="term" value="F:aspartate racemase activity"/>
    <property type="evidence" value="ECO:0007669"/>
    <property type="project" value="UniProtKB-EC"/>
</dbReference>
<dbReference type="OrthoDB" id="9803739at2"/>
<dbReference type="STRING" id="39490.ERS852448_02177"/>
<dbReference type="RefSeq" id="WP_021739140.1">
    <property type="nucleotide sequence ID" value="NZ_CABKSU010000057.1"/>
</dbReference>
<dbReference type="EC" id="5.1.1.13" evidence="3"/>
<sequence>MEKKKLGILGGMGSEATVLFYKKIIDNTSVNNDREHLDILIYNHASIPDRTECILCGKQDYLWDIIANDIRGMEQLGCEYFAIPCNTCHYFADRLQKLTNGKFINMIEETARYAAERGRKKVGIMATDGTVQGGMYKKAMEARGIEVVYPSKERQEDVMSLIYEQIKRGEKGDRHQFMNVVHELRAQGCDAVILACTELSVLNVNYSLNPDFYIDAMNVVAKACIEKCGGVYCE</sequence>
<organism evidence="3 4">
    <name type="scientific">Eubacterium ramulus</name>
    <dbReference type="NCBI Taxonomy" id="39490"/>
    <lineage>
        <taxon>Bacteria</taxon>
        <taxon>Bacillati</taxon>
        <taxon>Bacillota</taxon>
        <taxon>Clostridia</taxon>
        <taxon>Eubacteriales</taxon>
        <taxon>Eubacteriaceae</taxon>
        <taxon>Eubacterium</taxon>
    </lineage>
</organism>
<reference evidence="3 4" key="1">
    <citation type="submission" date="2015-09" db="EMBL/GenBank/DDBJ databases">
        <authorList>
            <consortium name="Pathogen Informatics"/>
        </authorList>
    </citation>
    <scope>NUCLEOTIDE SEQUENCE [LARGE SCALE GENOMIC DNA]</scope>
    <source>
        <strain evidence="3 4">2789STDY5608891</strain>
    </source>
</reference>
<evidence type="ECO:0000313" key="4">
    <source>
        <dbReference type="Proteomes" id="UP000095492"/>
    </source>
</evidence>
<dbReference type="PANTHER" id="PTHR21198:SF7">
    <property type="entry name" value="ASPARTATE-GLUTAMATE RACEMASE FAMILY"/>
    <property type="match status" value="1"/>
</dbReference>
<dbReference type="GeneID" id="42786567"/>
<dbReference type="Pfam" id="PF01177">
    <property type="entry name" value="Asp_Glu_race"/>
    <property type="match status" value="1"/>
</dbReference>
<name>A0A173UPA7_EUBRA</name>
<protein>
    <submittedName>
        <fullName evidence="3">Aspartate racemase</fullName>
        <ecNumber evidence="3">5.1.1.13</ecNumber>
    </submittedName>
</protein>
<dbReference type="Gene3D" id="3.40.50.1860">
    <property type="match status" value="2"/>
</dbReference>
<evidence type="ECO:0000256" key="2">
    <source>
        <dbReference type="ARBA" id="ARBA00023235"/>
    </source>
</evidence>
<dbReference type="InterPro" id="IPR004380">
    <property type="entry name" value="Asp_race"/>
</dbReference>
<keyword evidence="2 3" id="KW-0413">Isomerase</keyword>
<dbReference type="NCBIfam" id="TIGR00035">
    <property type="entry name" value="asp_race"/>
    <property type="match status" value="1"/>
</dbReference>
<dbReference type="SUPFAM" id="SSF53681">
    <property type="entry name" value="Aspartate/glutamate racemase"/>
    <property type="match status" value="2"/>
</dbReference>
<dbReference type="EMBL" id="CYYA01000015">
    <property type="protein sequence ID" value="CUN16664.1"/>
    <property type="molecule type" value="Genomic_DNA"/>
</dbReference>
<comment type="similarity">
    <text evidence="1">Belongs to the aspartate/glutamate racemases family.</text>
</comment>
<proteinExistence type="inferred from homology"/>
<dbReference type="Proteomes" id="UP000095492">
    <property type="component" value="Unassembled WGS sequence"/>
</dbReference>
<dbReference type="InterPro" id="IPR001920">
    <property type="entry name" value="Asp/Glu_race"/>
</dbReference>
<accession>A0A173UPA7</accession>
<evidence type="ECO:0000256" key="1">
    <source>
        <dbReference type="ARBA" id="ARBA00007847"/>
    </source>
</evidence>
<dbReference type="InterPro" id="IPR015942">
    <property type="entry name" value="Asp/Glu/hydantoin_racemase"/>
</dbReference>
<gene>
    <name evidence="3" type="ORF">ERS852448_02177</name>
</gene>
<evidence type="ECO:0000313" key="3">
    <source>
        <dbReference type="EMBL" id="CUN16664.1"/>
    </source>
</evidence>
<dbReference type="PANTHER" id="PTHR21198">
    <property type="entry name" value="GLUTAMATE RACEMASE"/>
    <property type="match status" value="1"/>
</dbReference>